<evidence type="ECO:0000313" key="2">
    <source>
        <dbReference type="EMBL" id="MFC4375750.1"/>
    </source>
</evidence>
<accession>A0ABV8VI76</accession>
<comment type="caution">
    <text evidence="2">The sequence shown here is derived from an EMBL/GenBank/DDBJ whole genome shotgun (WGS) entry which is preliminary data.</text>
</comment>
<evidence type="ECO:0000256" key="1">
    <source>
        <dbReference type="SAM" id="MobiDB-lite"/>
    </source>
</evidence>
<feature type="region of interest" description="Disordered" evidence="1">
    <location>
        <begin position="1"/>
        <end position="30"/>
    </location>
</feature>
<organism evidence="2 3">
    <name type="scientific">Nocardia halotolerans</name>
    <dbReference type="NCBI Taxonomy" id="1755878"/>
    <lineage>
        <taxon>Bacteria</taxon>
        <taxon>Bacillati</taxon>
        <taxon>Actinomycetota</taxon>
        <taxon>Actinomycetes</taxon>
        <taxon>Mycobacteriales</taxon>
        <taxon>Nocardiaceae</taxon>
        <taxon>Nocardia</taxon>
    </lineage>
</organism>
<evidence type="ECO:0000313" key="3">
    <source>
        <dbReference type="Proteomes" id="UP001595844"/>
    </source>
</evidence>
<gene>
    <name evidence="2" type="ORF">ACFO5K_16740</name>
</gene>
<proteinExistence type="predicted"/>
<dbReference type="EMBL" id="JBHSDL010000014">
    <property type="protein sequence ID" value="MFC4375750.1"/>
    <property type="molecule type" value="Genomic_DNA"/>
</dbReference>
<keyword evidence="3" id="KW-1185">Reference proteome</keyword>
<dbReference type="Proteomes" id="UP001595844">
    <property type="component" value="Unassembled WGS sequence"/>
</dbReference>
<name>A0ABV8VI76_9NOCA</name>
<reference evidence="3" key="1">
    <citation type="journal article" date="2019" name="Int. J. Syst. Evol. Microbiol.">
        <title>The Global Catalogue of Microorganisms (GCM) 10K type strain sequencing project: providing services to taxonomists for standard genome sequencing and annotation.</title>
        <authorList>
            <consortium name="The Broad Institute Genomics Platform"/>
            <consortium name="The Broad Institute Genome Sequencing Center for Infectious Disease"/>
            <person name="Wu L."/>
            <person name="Ma J."/>
        </authorList>
    </citation>
    <scope>NUCLEOTIDE SEQUENCE [LARGE SCALE GENOMIC DNA]</scope>
    <source>
        <strain evidence="3">IBRC-M 10490</strain>
    </source>
</reference>
<protein>
    <submittedName>
        <fullName evidence="2">Uncharacterized protein</fullName>
    </submittedName>
</protein>
<dbReference type="RefSeq" id="WP_378562963.1">
    <property type="nucleotide sequence ID" value="NZ_JBHSDL010000014.1"/>
</dbReference>
<sequence>MPATAAETRAWEERQRKLRAAADGPDYSSSTSRKVGLVAIAGIAALVGGCYLVTSNPDREPVVASCVRTDADGTRTVVADSQCDSVGSGGGSGRSRFGSDAQYHYYYGGNATIGRPPSGGSTLRPRDVEIRTKSGKVIQRGGLGSRSGGSGS</sequence>